<keyword evidence="3 6" id="KW-0812">Transmembrane</keyword>
<accession>A0A975TTX3</accession>
<evidence type="ECO:0000256" key="1">
    <source>
        <dbReference type="ARBA" id="ARBA00004651"/>
    </source>
</evidence>
<feature type="transmembrane region" description="Helical" evidence="6">
    <location>
        <begin position="57"/>
        <end position="76"/>
    </location>
</feature>
<keyword evidence="2 6" id="KW-1003">Cell membrane</keyword>
<gene>
    <name evidence="8" type="ORF">KUL25_18340</name>
</gene>
<organism evidence="8">
    <name type="scientific">Gymnodinialimonas phycosphaerae</name>
    <dbReference type="NCBI Taxonomy" id="2841589"/>
    <lineage>
        <taxon>Bacteria</taxon>
        <taxon>Pseudomonadati</taxon>
        <taxon>Pseudomonadota</taxon>
        <taxon>Alphaproteobacteria</taxon>
        <taxon>Rhodobacterales</taxon>
        <taxon>Paracoccaceae</taxon>
        <taxon>Gymnodinialimonas</taxon>
    </lineage>
</organism>
<dbReference type="InterPro" id="IPR015414">
    <property type="entry name" value="TMEM64"/>
</dbReference>
<keyword evidence="5 6" id="KW-0472">Membrane</keyword>
<protein>
    <recommendedName>
        <fullName evidence="6">TVP38/TMEM64 family membrane protein</fullName>
    </recommendedName>
</protein>
<evidence type="ECO:0000313" key="9">
    <source>
        <dbReference type="Proteomes" id="UP000693972"/>
    </source>
</evidence>
<feature type="transmembrane region" description="Helical" evidence="6">
    <location>
        <begin position="218"/>
        <end position="238"/>
    </location>
</feature>
<evidence type="ECO:0000256" key="2">
    <source>
        <dbReference type="ARBA" id="ARBA00022475"/>
    </source>
</evidence>
<evidence type="ECO:0000313" key="8">
    <source>
        <dbReference type="EMBL" id="QXL87360.1"/>
    </source>
</evidence>
<keyword evidence="9" id="KW-1185">Reference proteome</keyword>
<feature type="transmembrane region" description="Helical" evidence="6">
    <location>
        <begin position="88"/>
        <end position="114"/>
    </location>
</feature>
<evidence type="ECO:0000256" key="6">
    <source>
        <dbReference type="RuleBase" id="RU366058"/>
    </source>
</evidence>
<comment type="similarity">
    <text evidence="6">Belongs to the TVP38/TMEM64 family.</text>
</comment>
<feature type="domain" description="VTT" evidence="7">
    <location>
        <begin position="80"/>
        <end position="196"/>
    </location>
</feature>
<dbReference type="InterPro" id="IPR032816">
    <property type="entry name" value="VTT_dom"/>
</dbReference>
<evidence type="ECO:0000256" key="5">
    <source>
        <dbReference type="ARBA" id="ARBA00023136"/>
    </source>
</evidence>
<dbReference type="RefSeq" id="WP_257894237.1">
    <property type="nucleotide sequence ID" value="NZ_JAIMBW010000001.1"/>
</dbReference>
<evidence type="ECO:0000256" key="3">
    <source>
        <dbReference type="ARBA" id="ARBA00022692"/>
    </source>
</evidence>
<dbReference type="AlphaFoldDB" id="A0A975TTX3"/>
<comment type="subcellular location">
    <subcellularLocation>
        <location evidence="1 6">Cell membrane</location>
        <topology evidence="1 6">Multi-pass membrane protein</topology>
    </subcellularLocation>
</comment>
<dbReference type="EMBL" id="CP078073">
    <property type="protein sequence ID" value="QXL87360.1"/>
    <property type="molecule type" value="Genomic_DNA"/>
</dbReference>
<dbReference type="GO" id="GO:0005886">
    <property type="term" value="C:plasma membrane"/>
    <property type="evidence" value="ECO:0007669"/>
    <property type="project" value="UniProtKB-SubCell"/>
</dbReference>
<feature type="transmembrane region" description="Helical" evidence="6">
    <location>
        <begin position="176"/>
        <end position="198"/>
    </location>
</feature>
<dbReference type="Proteomes" id="UP000693972">
    <property type="component" value="Unassembled WGS sequence"/>
</dbReference>
<reference evidence="8 9" key="1">
    <citation type="submission" date="2021-07" db="EMBL/GenBank/DDBJ databases">
        <title>Karlodiniumbacter phycospheric gen. nov., sp. nov., a phycosphere bacterium isolated from karlodinium veneficum.</title>
        <authorList>
            <person name="Peng Y."/>
            <person name="Jiang L."/>
            <person name="Lee J."/>
        </authorList>
    </citation>
    <scope>NUCLEOTIDE SEQUENCE</scope>
    <source>
        <strain evidence="8 9">N5</strain>
    </source>
</reference>
<feature type="transmembrane region" description="Helical" evidence="6">
    <location>
        <begin position="16"/>
        <end position="33"/>
    </location>
</feature>
<sequence>MSDSVNQPSNAQFTRYLPLLAVIIGAGVGWWLFRDYLSFQALADNRDALIAFRDANYLLTTAVFILAYALIVAFSLPGATIATLTGGFLFATFPGAFYNVLGATAGATAIFLAAQTSVGAKLGAKLEGAEGVTKKFKDAIDENQWSALFLLRLVPAVPFFIANLLPAFFEVPLRRYVISTFLGILPGAVVYTSVGAGLGEVFERGETPNLGIIFEPQVLFPILGLCALASLPVILKAVRGKKGL</sequence>
<dbReference type="Pfam" id="PF09335">
    <property type="entry name" value="VTT_dom"/>
    <property type="match status" value="1"/>
</dbReference>
<dbReference type="PANTHER" id="PTHR12677">
    <property type="entry name" value="GOLGI APPARATUS MEMBRANE PROTEIN TVP38-RELATED"/>
    <property type="match status" value="1"/>
</dbReference>
<dbReference type="EMBL" id="JAIMBW010000001">
    <property type="protein sequence ID" value="MBY4894723.1"/>
    <property type="molecule type" value="Genomic_DNA"/>
</dbReference>
<keyword evidence="4 6" id="KW-1133">Transmembrane helix</keyword>
<name>A0A975TTX3_9RHOB</name>
<proteinExistence type="inferred from homology"/>
<dbReference type="PANTHER" id="PTHR12677:SF59">
    <property type="entry name" value="GOLGI APPARATUS MEMBRANE PROTEIN TVP38-RELATED"/>
    <property type="match status" value="1"/>
</dbReference>
<evidence type="ECO:0000256" key="4">
    <source>
        <dbReference type="ARBA" id="ARBA00022989"/>
    </source>
</evidence>
<evidence type="ECO:0000259" key="7">
    <source>
        <dbReference type="Pfam" id="PF09335"/>
    </source>
</evidence>
<feature type="transmembrane region" description="Helical" evidence="6">
    <location>
        <begin position="145"/>
        <end position="169"/>
    </location>
</feature>